<dbReference type="InterPro" id="IPR027417">
    <property type="entry name" value="P-loop_NTPase"/>
</dbReference>
<dbReference type="CDD" id="cd03214">
    <property type="entry name" value="ABC_Iron-Siderophores_B12_Hemin"/>
    <property type="match status" value="1"/>
</dbReference>
<evidence type="ECO:0000256" key="3">
    <source>
        <dbReference type="ARBA" id="ARBA00022840"/>
    </source>
</evidence>
<accession>A0A1M6SJS4</accession>
<dbReference type="AlphaFoldDB" id="A0A1M6SJS4"/>
<dbReference type="InterPro" id="IPR003439">
    <property type="entry name" value="ABC_transporter-like_ATP-bd"/>
</dbReference>
<comment type="function">
    <text evidence="5">Part of the ABC transporter complex HmuTUV involved in hemin import. Responsible for energy coupling to the transport system.</text>
</comment>
<dbReference type="RefSeq" id="WP_073477524.1">
    <property type="nucleotide sequence ID" value="NZ_FQZU01000024.1"/>
</dbReference>
<evidence type="ECO:0000259" key="6">
    <source>
        <dbReference type="PROSITE" id="PS50893"/>
    </source>
</evidence>
<evidence type="ECO:0000313" key="7">
    <source>
        <dbReference type="EMBL" id="SHK44943.1"/>
    </source>
</evidence>
<dbReference type="Proteomes" id="UP000183994">
    <property type="component" value="Unassembled WGS sequence"/>
</dbReference>
<keyword evidence="2" id="KW-0547">Nucleotide-binding</keyword>
<sequence length="411" mass="44223">MNGKPDAAIFTQDLCVGYGNKEVLYGLDLSFPPGTFTALLGPNGAGKTTLLRTLARLLPPVRGKILLQGKNLYDYSASALAKRLSVVLTEKVNPGVFSVFEFVSLGRHPHTGFMGRLSGRDLDVVRECLEWVKAADLAHRQMGELSDGERQKVSIARALAQEPEIILLDEPTMHLDLKHRMEVMGILRQLCREKGLAVAASLHDVDVAARVSDMAVCVAKGREARSGPTEQVLSENRVAELYEFEGASYDASLCTLEMRPKASREKVFVNSGMGSGAGLFRLLSKHGFSLAAGVVHANDLDCFVASAIGADCFIQSPQEPVGGDSLDNALKSALQADLIVDAGYEIGPANQNNIRLIQAALSAHKSVFSLRSKEDAQTIYGKDSSSMILCNSSTELLEKLLAASRPGLHGE</sequence>
<keyword evidence="1" id="KW-0813">Transport</keyword>
<feature type="domain" description="ABC transporter" evidence="6">
    <location>
        <begin position="9"/>
        <end position="245"/>
    </location>
</feature>
<dbReference type="Gene3D" id="3.40.50.300">
    <property type="entry name" value="P-loop containing nucleotide triphosphate hydrolases"/>
    <property type="match status" value="1"/>
</dbReference>
<keyword evidence="4" id="KW-1278">Translocase</keyword>
<reference evidence="8" key="1">
    <citation type="submission" date="2016-11" db="EMBL/GenBank/DDBJ databases">
        <authorList>
            <person name="Varghese N."/>
            <person name="Submissions S."/>
        </authorList>
    </citation>
    <scope>NUCLEOTIDE SEQUENCE [LARGE SCALE GENOMIC DNA]</scope>
    <source>
        <strain evidence="8">DSM 16219</strain>
    </source>
</reference>
<dbReference type="PANTHER" id="PTHR42794:SF1">
    <property type="entry name" value="HEMIN IMPORT ATP-BINDING PROTEIN HMUV"/>
    <property type="match status" value="1"/>
</dbReference>
<dbReference type="SMART" id="SM00382">
    <property type="entry name" value="AAA"/>
    <property type="match status" value="1"/>
</dbReference>
<dbReference type="PROSITE" id="PS50893">
    <property type="entry name" value="ABC_TRANSPORTER_2"/>
    <property type="match status" value="1"/>
</dbReference>
<keyword evidence="3 7" id="KW-0067">ATP-binding</keyword>
<dbReference type="PANTHER" id="PTHR42794">
    <property type="entry name" value="HEMIN IMPORT ATP-BINDING PROTEIN HMUV"/>
    <property type="match status" value="1"/>
</dbReference>
<protein>
    <submittedName>
        <fullName evidence="7">Iron complex transport system ATP-binding protein</fullName>
    </submittedName>
</protein>
<evidence type="ECO:0000256" key="2">
    <source>
        <dbReference type="ARBA" id="ARBA00022741"/>
    </source>
</evidence>
<dbReference type="Pfam" id="PF00005">
    <property type="entry name" value="ABC_tran"/>
    <property type="match status" value="1"/>
</dbReference>
<evidence type="ECO:0000256" key="5">
    <source>
        <dbReference type="ARBA" id="ARBA00037066"/>
    </source>
</evidence>
<proteinExistence type="predicted"/>
<gene>
    <name evidence="7" type="ORF">SAMN02745216_03482</name>
</gene>
<dbReference type="GO" id="GO:0016887">
    <property type="term" value="F:ATP hydrolysis activity"/>
    <property type="evidence" value="ECO:0007669"/>
    <property type="project" value="InterPro"/>
</dbReference>
<dbReference type="STRING" id="1121393.SAMN02745216_03482"/>
<dbReference type="GO" id="GO:0005524">
    <property type="term" value="F:ATP binding"/>
    <property type="evidence" value="ECO:0007669"/>
    <property type="project" value="UniProtKB-KW"/>
</dbReference>
<dbReference type="SUPFAM" id="SSF52540">
    <property type="entry name" value="P-loop containing nucleoside triphosphate hydrolases"/>
    <property type="match status" value="1"/>
</dbReference>
<name>A0A1M6SJS4_9BACT</name>
<evidence type="ECO:0000256" key="4">
    <source>
        <dbReference type="ARBA" id="ARBA00022967"/>
    </source>
</evidence>
<dbReference type="OrthoDB" id="9809450at2"/>
<evidence type="ECO:0000313" key="8">
    <source>
        <dbReference type="Proteomes" id="UP000183994"/>
    </source>
</evidence>
<keyword evidence="8" id="KW-1185">Reference proteome</keyword>
<dbReference type="InterPro" id="IPR003593">
    <property type="entry name" value="AAA+_ATPase"/>
</dbReference>
<organism evidence="7 8">
    <name type="scientific">Desulfatibacillum alkenivorans DSM 16219</name>
    <dbReference type="NCBI Taxonomy" id="1121393"/>
    <lineage>
        <taxon>Bacteria</taxon>
        <taxon>Pseudomonadati</taxon>
        <taxon>Thermodesulfobacteriota</taxon>
        <taxon>Desulfobacteria</taxon>
        <taxon>Desulfobacterales</taxon>
        <taxon>Desulfatibacillaceae</taxon>
        <taxon>Desulfatibacillum</taxon>
    </lineage>
</organism>
<dbReference type="EMBL" id="FQZU01000024">
    <property type="protein sequence ID" value="SHK44943.1"/>
    <property type="molecule type" value="Genomic_DNA"/>
</dbReference>
<evidence type="ECO:0000256" key="1">
    <source>
        <dbReference type="ARBA" id="ARBA00022448"/>
    </source>
</evidence>
<dbReference type="FunFam" id="3.40.50.300:FF:000134">
    <property type="entry name" value="Iron-enterobactin ABC transporter ATP-binding protein"/>
    <property type="match status" value="1"/>
</dbReference>